<dbReference type="InterPro" id="IPR045499">
    <property type="entry name" value="DUF6492"/>
</dbReference>
<evidence type="ECO:0000256" key="1">
    <source>
        <dbReference type="SAM" id="Coils"/>
    </source>
</evidence>
<reference evidence="4 5" key="1">
    <citation type="journal article" date="2024" name="Nat. Commun.">
        <title>Phylogenomics reveals the evolutionary origins of lichenization in chlorophyte algae.</title>
        <authorList>
            <person name="Puginier C."/>
            <person name="Libourel C."/>
            <person name="Otte J."/>
            <person name="Skaloud P."/>
            <person name="Haon M."/>
            <person name="Grisel S."/>
            <person name="Petersen M."/>
            <person name="Berrin J.G."/>
            <person name="Delaux P.M."/>
            <person name="Dal Grande F."/>
            <person name="Keller J."/>
        </authorList>
    </citation>
    <scope>NUCLEOTIDE SEQUENCE [LARGE SCALE GENOMIC DNA]</scope>
    <source>
        <strain evidence="4 5">SAG 2523</strain>
    </source>
</reference>
<protein>
    <recommendedName>
        <fullName evidence="6">Nucleotide-diphospho-sugar transferase</fullName>
    </recommendedName>
</protein>
<feature type="coiled-coil region" evidence="1">
    <location>
        <begin position="396"/>
        <end position="425"/>
    </location>
</feature>
<feature type="compositionally biased region" description="Basic residues" evidence="2">
    <location>
        <begin position="522"/>
        <end position="532"/>
    </location>
</feature>
<feature type="signal peptide" evidence="3">
    <location>
        <begin position="1"/>
        <end position="23"/>
    </location>
</feature>
<accession>A0AAW1T4N9</accession>
<evidence type="ECO:0000256" key="3">
    <source>
        <dbReference type="SAM" id="SignalP"/>
    </source>
</evidence>
<gene>
    <name evidence="4" type="ORF">WJX84_009815</name>
</gene>
<keyword evidence="3" id="KW-0732">Signal</keyword>
<keyword evidence="1" id="KW-0175">Coiled coil</keyword>
<feature type="compositionally biased region" description="Basic and acidic residues" evidence="2">
    <location>
        <begin position="491"/>
        <end position="506"/>
    </location>
</feature>
<feature type="chain" id="PRO_5043373992" description="Nucleotide-diphospho-sugar transferase" evidence="3">
    <location>
        <begin position="24"/>
        <end position="532"/>
    </location>
</feature>
<evidence type="ECO:0000313" key="5">
    <source>
        <dbReference type="Proteomes" id="UP001485043"/>
    </source>
</evidence>
<proteinExistence type="predicted"/>
<keyword evidence="5" id="KW-1185">Reference proteome</keyword>
<dbReference type="AlphaFoldDB" id="A0AAW1T4N9"/>
<dbReference type="EMBL" id="JALJOV010000348">
    <property type="protein sequence ID" value="KAK9864484.1"/>
    <property type="molecule type" value="Genomic_DNA"/>
</dbReference>
<dbReference type="Proteomes" id="UP001485043">
    <property type="component" value="Unassembled WGS sequence"/>
</dbReference>
<organism evidence="4 5">
    <name type="scientific">Apatococcus fuscideae</name>
    <dbReference type="NCBI Taxonomy" id="2026836"/>
    <lineage>
        <taxon>Eukaryota</taxon>
        <taxon>Viridiplantae</taxon>
        <taxon>Chlorophyta</taxon>
        <taxon>core chlorophytes</taxon>
        <taxon>Trebouxiophyceae</taxon>
        <taxon>Chlorellales</taxon>
        <taxon>Chlorellaceae</taxon>
        <taxon>Apatococcus</taxon>
    </lineage>
</organism>
<evidence type="ECO:0000256" key="2">
    <source>
        <dbReference type="SAM" id="MobiDB-lite"/>
    </source>
</evidence>
<comment type="caution">
    <text evidence="4">The sequence shown here is derived from an EMBL/GenBank/DDBJ whole genome shotgun (WGS) entry which is preliminary data.</text>
</comment>
<sequence length="532" mass="59457">MSRSQQLAGVALALGICAMATEAVKFQDAPSEPFFKKTYATAADHKVKQWAVDPDKHLLTIFMPVVPTELELSYLKNHLHTLHRYVNTSAIYEFFIVTPDKQLKDVRAFLDEAVPAIVPEARHDFFRLVPEGECVSELAGGTKYETNKVDYPGWIRQQLVKLGCARLLKTPYYLVVDADVLYVRNITSTTLFKQSECIPASPVCDTSHTTAYQAMGDSYPIADRTENQRSWWKGTAKTLQLSVPIDWREAIGVTPQVLSTDISVKLGEYIQTRFKARSWSKFLLDYLFTYNKRLVAAKTTGDFPPPWTEYTLYWIYAAHADVWDDYHCKGQLVQSTAIWDEESFEAWDACQHSFDWQQGYMTLVQSRTQIEGGRIWAKIAHCFYWLDVGRHEWAAKEKAEEENKAAQAAAAAAAEEAALEEAEMNAPAGVHYGSLPATRLAGGTSEVASADPAGAVAGDLSTSAAGLQQGEVSTANKYSTTTMVNPRLKAELEPTESEHVHSRQLDEAEEENERSVGLINKRMGRTSHAGRH</sequence>
<name>A0AAW1T4N9_9CHLO</name>
<feature type="region of interest" description="Disordered" evidence="2">
    <location>
        <begin position="491"/>
        <end position="532"/>
    </location>
</feature>
<evidence type="ECO:0000313" key="4">
    <source>
        <dbReference type="EMBL" id="KAK9864484.1"/>
    </source>
</evidence>
<evidence type="ECO:0008006" key="6">
    <source>
        <dbReference type="Google" id="ProtNLM"/>
    </source>
</evidence>
<dbReference type="Pfam" id="PF20102">
    <property type="entry name" value="DUF6492"/>
    <property type="match status" value="1"/>
</dbReference>